<dbReference type="EMBL" id="LN555523">
    <property type="protein sequence ID" value="CED93339.1"/>
    <property type="molecule type" value="Genomic_DNA"/>
</dbReference>
<reference evidence="2 3" key="1">
    <citation type="submission" date="2014-04" db="EMBL/GenBank/DDBJ databases">
        <authorList>
            <person name="Hornung B.V."/>
        </authorList>
    </citation>
    <scope>NUCLEOTIDE SEQUENCE [LARGE SCALE GENOMIC DNA]</scope>
    <source>
        <strain evidence="2 3">CRIB</strain>
    </source>
</reference>
<feature type="transmembrane region" description="Helical" evidence="1">
    <location>
        <begin position="367"/>
        <end position="389"/>
    </location>
</feature>
<feature type="transmembrane region" description="Helical" evidence="1">
    <location>
        <begin position="77"/>
        <end position="97"/>
    </location>
</feature>
<keyword evidence="1" id="KW-0472">Membrane</keyword>
<evidence type="ECO:0000313" key="2">
    <source>
        <dbReference type="EMBL" id="CED93339.1"/>
    </source>
</evidence>
<feature type="transmembrane region" description="Helical" evidence="1">
    <location>
        <begin position="175"/>
        <end position="196"/>
    </location>
</feature>
<keyword evidence="1" id="KW-0812">Transmembrane</keyword>
<dbReference type="KEGG" id="ril:CRIB_586"/>
<gene>
    <name evidence="2" type="ORF">CRIB_586</name>
</gene>
<feature type="transmembrane region" description="Helical" evidence="1">
    <location>
        <begin position="335"/>
        <end position="355"/>
    </location>
</feature>
<protein>
    <submittedName>
        <fullName evidence="2">Uncharacterized protein</fullName>
    </submittedName>
</protein>
<dbReference type="RefSeq" id="WP_180703069.1">
    <property type="nucleotide sequence ID" value="NZ_LN555523.1"/>
</dbReference>
<keyword evidence="1" id="KW-1133">Transmembrane helix</keyword>
<name>A0A1V1HZN0_9FIRM</name>
<feature type="transmembrane region" description="Helical" evidence="1">
    <location>
        <begin position="217"/>
        <end position="237"/>
    </location>
</feature>
<feature type="transmembrane region" description="Helical" evidence="1">
    <location>
        <begin position="109"/>
        <end position="129"/>
    </location>
</feature>
<evidence type="ECO:0000313" key="3">
    <source>
        <dbReference type="Proteomes" id="UP000245622"/>
    </source>
</evidence>
<keyword evidence="3" id="KW-1185">Reference proteome</keyword>
<proteinExistence type="predicted"/>
<feature type="transmembrane region" description="Helical" evidence="1">
    <location>
        <begin position="409"/>
        <end position="430"/>
    </location>
</feature>
<feature type="transmembrane region" description="Helical" evidence="1">
    <location>
        <begin position="141"/>
        <end position="163"/>
    </location>
</feature>
<sequence>MKKLDHKDKTYFNYSTEDGKNAQDILRDRITLGEKSICDYCETENNKGLYCKSCGASLDEAKIVEKKRSIKAFKVDIKPILLTSVTSVATLFLISLGLKLLMSFNLGELINFINSLHIILGINLGTINLNLSTMMNSGSVIMHLGVLVIALIPLLVLSLYNVIFIKNKNTQDLLYNSVGVGATYGLMLVIISIFSSTSSSISQMMNYGISVAYSYKILELFSNGFILGFISTYLIGYKKKYFGQNIYLDILKKAINSILILYVVIFIILLGLSIVDNSYLYELGVYNYSRNNAFILSQLASYILTFANIVPTTIGSNKLSILSIINGNLLFDTKLMLIAIILLSLLVLILTGYNLKKKFKNSSANIVLIFSICYSIIIAILSSFSSIYIGGNISLLQMNNYSGNTFMGSGIFTTLIISIIYSYIIVKIGYTLSDFE</sequence>
<dbReference type="AlphaFoldDB" id="A0A1V1HZN0"/>
<feature type="transmembrane region" description="Helical" evidence="1">
    <location>
        <begin position="293"/>
        <end position="315"/>
    </location>
</feature>
<feature type="transmembrane region" description="Helical" evidence="1">
    <location>
        <begin position="257"/>
        <end position="281"/>
    </location>
</feature>
<evidence type="ECO:0000256" key="1">
    <source>
        <dbReference type="SAM" id="Phobius"/>
    </source>
</evidence>
<accession>A0A1V1HZN0</accession>
<organism evidence="2 3">
    <name type="scientific">Romboutsia ilealis</name>
    <dbReference type="NCBI Taxonomy" id="1115758"/>
    <lineage>
        <taxon>Bacteria</taxon>
        <taxon>Bacillati</taxon>
        <taxon>Bacillota</taxon>
        <taxon>Clostridia</taxon>
        <taxon>Peptostreptococcales</taxon>
        <taxon>Peptostreptococcaceae</taxon>
        <taxon>Romboutsia</taxon>
    </lineage>
</organism>
<dbReference type="GeneID" id="82204771"/>
<dbReference type="Proteomes" id="UP000245622">
    <property type="component" value="Chromosome 1"/>
</dbReference>